<dbReference type="AlphaFoldDB" id="A0A6A6U042"/>
<gene>
    <name evidence="2" type="ORF">BT63DRAFT_459658</name>
</gene>
<sequence length="53" mass="5591">MGNSLPNTTIASPRASLDYPSTSTMIVRESESINMGRGAYDTTGTPKPPPPPK</sequence>
<evidence type="ECO:0000313" key="3">
    <source>
        <dbReference type="Proteomes" id="UP000799302"/>
    </source>
</evidence>
<evidence type="ECO:0000313" key="2">
    <source>
        <dbReference type="EMBL" id="KAF2665036.1"/>
    </source>
</evidence>
<reference evidence="2" key="1">
    <citation type="journal article" date="2020" name="Stud. Mycol.">
        <title>101 Dothideomycetes genomes: a test case for predicting lifestyles and emergence of pathogens.</title>
        <authorList>
            <person name="Haridas S."/>
            <person name="Albert R."/>
            <person name="Binder M."/>
            <person name="Bloem J."/>
            <person name="Labutti K."/>
            <person name="Salamov A."/>
            <person name="Andreopoulos B."/>
            <person name="Baker S."/>
            <person name="Barry K."/>
            <person name="Bills G."/>
            <person name="Bluhm B."/>
            <person name="Cannon C."/>
            <person name="Castanera R."/>
            <person name="Culley D."/>
            <person name="Daum C."/>
            <person name="Ezra D."/>
            <person name="Gonzalez J."/>
            <person name="Henrissat B."/>
            <person name="Kuo A."/>
            <person name="Liang C."/>
            <person name="Lipzen A."/>
            <person name="Lutzoni F."/>
            <person name="Magnuson J."/>
            <person name="Mondo S."/>
            <person name="Nolan M."/>
            <person name="Ohm R."/>
            <person name="Pangilinan J."/>
            <person name="Park H.-J."/>
            <person name="Ramirez L."/>
            <person name="Alfaro M."/>
            <person name="Sun H."/>
            <person name="Tritt A."/>
            <person name="Yoshinaga Y."/>
            <person name="Zwiers L.-H."/>
            <person name="Turgeon B."/>
            <person name="Goodwin S."/>
            <person name="Spatafora J."/>
            <person name="Crous P."/>
            <person name="Grigoriev I."/>
        </authorList>
    </citation>
    <scope>NUCLEOTIDE SEQUENCE</scope>
    <source>
        <strain evidence="2">CBS 115976</strain>
    </source>
</reference>
<proteinExistence type="predicted"/>
<feature type="region of interest" description="Disordered" evidence="1">
    <location>
        <begin position="30"/>
        <end position="53"/>
    </location>
</feature>
<dbReference type="Proteomes" id="UP000799302">
    <property type="component" value="Unassembled WGS sequence"/>
</dbReference>
<name>A0A6A6U042_9PEZI</name>
<keyword evidence="3" id="KW-1185">Reference proteome</keyword>
<protein>
    <submittedName>
        <fullName evidence="2">Uncharacterized protein</fullName>
    </submittedName>
</protein>
<accession>A0A6A6U042</accession>
<dbReference type="OrthoDB" id="3687185at2759"/>
<organism evidence="2 3">
    <name type="scientific">Microthyrium microscopicum</name>
    <dbReference type="NCBI Taxonomy" id="703497"/>
    <lineage>
        <taxon>Eukaryota</taxon>
        <taxon>Fungi</taxon>
        <taxon>Dikarya</taxon>
        <taxon>Ascomycota</taxon>
        <taxon>Pezizomycotina</taxon>
        <taxon>Dothideomycetes</taxon>
        <taxon>Dothideomycetes incertae sedis</taxon>
        <taxon>Microthyriales</taxon>
        <taxon>Microthyriaceae</taxon>
        <taxon>Microthyrium</taxon>
    </lineage>
</organism>
<evidence type="ECO:0000256" key="1">
    <source>
        <dbReference type="SAM" id="MobiDB-lite"/>
    </source>
</evidence>
<dbReference type="EMBL" id="MU004241">
    <property type="protein sequence ID" value="KAF2665036.1"/>
    <property type="molecule type" value="Genomic_DNA"/>
</dbReference>